<sequence>MVSRGLQVNGRDLAAQGASIGGALPLPEGVTGRQEVLPSGALLEVLSGAPAARSAQTRMRPEGLALYLVTEGRIPAQVAGLPLDLARAPGRPAHVVLSALEAPAEARHRMAAGQRIGLLTLRLGWDWLAARGLSRDAVLAGRAHRCDSWLAAPGDVFRAEALIRAEGSAEADSPVLTLRREALALSLLAQASEVLLGTPDGLRPTERERLRRMEDLATRPGPLPTLEDIAAAGRMSVSSMQRLFQRAHGQAVLGWARGARMQQATAALRRGESVAEAARIAGYATPAAFSTAFRELTGTPPSRFAKAG</sequence>
<accession>A0A6L7G8E3</accession>
<name>A0A6L7G8E3_9RHOB</name>
<dbReference type="PROSITE" id="PS00041">
    <property type="entry name" value="HTH_ARAC_FAMILY_1"/>
    <property type="match status" value="1"/>
</dbReference>
<proteinExistence type="predicted"/>
<keyword evidence="6" id="KW-1185">Reference proteome</keyword>
<dbReference type="PROSITE" id="PS01124">
    <property type="entry name" value="HTH_ARAC_FAMILY_2"/>
    <property type="match status" value="1"/>
</dbReference>
<dbReference type="SMART" id="SM00342">
    <property type="entry name" value="HTH_ARAC"/>
    <property type="match status" value="1"/>
</dbReference>
<feature type="domain" description="HTH araC/xylS-type" evidence="4">
    <location>
        <begin position="207"/>
        <end position="307"/>
    </location>
</feature>
<reference evidence="5 6" key="1">
    <citation type="submission" date="2019-12" db="EMBL/GenBank/DDBJ databases">
        <authorList>
            <person name="Li M."/>
        </authorList>
    </citation>
    <scope>NUCLEOTIDE SEQUENCE [LARGE SCALE GENOMIC DNA]</scope>
    <source>
        <strain evidence="5 6">GBMRC 2024</strain>
    </source>
</reference>
<dbReference type="SUPFAM" id="SSF46689">
    <property type="entry name" value="Homeodomain-like"/>
    <property type="match status" value="1"/>
</dbReference>
<keyword evidence="2" id="KW-0238">DNA-binding</keyword>
<evidence type="ECO:0000313" key="5">
    <source>
        <dbReference type="EMBL" id="MXN19610.1"/>
    </source>
</evidence>
<evidence type="ECO:0000259" key="4">
    <source>
        <dbReference type="PROSITE" id="PS01124"/>
    </source>
</evidence>
<dbReference type="AlphaFoldDB" id="A0A6L7G8E3"/>
<keyword evidence="1" id="KW-0805">Transcription regulation</keyword>
<dbReference type="Proteomes" id="UP000477911">
    <property type="component" value="Unassembled WGS sequence"/>
</dbReference>
<comment type="caution">
    <text evidence="5">The sequence shown here is derived from an EMBL/GenBank/DDBJ whole genome shotgun (WGS) entry which is preliminary data.</text>
</comment>
<dbReference type="PANTHER" id="PTHR47893:SF1">
    <property type="entry name" value="REGULATORY PROTEIN PCHR"/>
    <property type="match status" value="1"/>
</dbReference>
<dbReference type="GO" id="GO:0043565">
    <property type="term" value="F:sequence-specific DNA binding"/>
    <property type="evidence" value="ECO:0007669"/>
    <property type="project" value="InterPro"/>
</dbReference>
<gene>
    <name evidence="5" type="ORF">GR170_17390</name>
</gene>
<organism evidence="5 6">
    <name type="scientific">Pseudooceanicola albus</name>
    <dbReference type="NCBI Taxonomy" id="2692189"/>
    <lineage>
        <taxon>Bacteria</taxon>
        <taxon>Pseudomonadati</taxon>
        <taxon>Pseudomonadota</taxon>
        <taxon>Alphaproteobacteria</taxon>
        <taxon>Rhodobacterales</taxon>
        <taxon>Paracoccaceae</taxon>
        <taxon>Pseudooceanicola</taxon>
    </lineage>
</organism>
<dbReference type="GO" id="GO:0003700">
    <property type="term" value="F:DNA-binding transcription factor activity"/>
    <property type="evidence" value="ECO:0007669"/>
    <property type="project" value="InterPro"/>
</dbReference>
<keyword evidence="3" id="KW-0804">Transcription</keyword>
<dbReference type="Gene3D" id="1.10.10.60">
    <property type="entry name" value="Homeodomain-like"/>
    <property type="match status" value="1"/>
</dbReference>
<dbReference type="InterPro" id="IPR018060">
    <property type="entry name" value="HTH_AraC"/>
</dbReference>
<dbReference type="InterPro" id="IPR009057">
    <property type="entry name" value="Homeodomain-like_sf"/>
</dbReference>
<evidence type="ECO:0000256" key="2">
    <source>
        <dbReference type="ARBA" id="ARBA00023125"/>
    </source>
</evidence>
<dbReference type="RefSeq" id="WP_160895733.1">
    <property type="nucleotide sequence ID" value="NZ_WUMU01000019.1"/>
</dbReference>
<evidence type="ECO:0000256" key="3">
    <source>
        <dbReference type="ARBA" id="ARBA00023163"/>
    </source>
</evidence>
<protein>
    <submittedName>
        <fullName evidence="5">Helix-turn-helix domain-containing protein</fullName>
    </submittedName>
</protein>
<evidence type="ECO:0000313" key="6">
    <source>
        <dbReference type="Proteomes" id="UP000477911"/>
    </source>
</evidence>
<dbReference type="InterPro" id="IPR018062">
    <property type="entry name" value="HTH_AraC-typ_CS"/>
</dbReference>
<dbReference type="InterPro" id="IPR053142">
    <property type="entry name" value="PchR_regulatory_protein"/>
</dbReference>
<dbReference type="PANTHER" id="PTHR47893">
    <property type="entry name" value="REGULATORY PROTEIN PCHR"/>
    <property type="match status" value="1"/>
</dbReference>
<dbReference type="Pfam" id="PF12833">
    <property type="entry name" value="HTH_18"/>
    <property type="match status" value="1"/>
</dbReference>
<dbReference type="EMBL" id="WUMU01000019">
    <property type="protein sequence ID" value="MXN19610.1"/>
    <property type="molecule type" value="Genomic_DNA"/>
</dbReference>
<evidence type="ECO:0000256" key="1">
    <source>
        <dbReference type="ARBA" id="ARBA00023015"/>
    </source>
</evidence>